<feature type="non-terminal residue" evidence="4">
    <location>
        <position position="1"/>
    </location>
</feature>
<dbReference type="GeneID" id="36569128"/>
<name>A0A2T3AX63_AMORE</name>
<dbReference type="Pfam" id="PF00264">
    <property type="entry name" value="Tyrosinase"/>
    <property type="match status" value="1"/>
</dbReference>
<dbReference type="Gene3D" id="1.10.1280.10">
    <property type="entry name" value="Di-copper center containing domain from catechol oxidase"/>
    <property type="match status" value="1"/>
</dbReference>
<dbReference type="PANTHER" id="PTHR11474">
    <property type="entry name" value="TYROSINASE FAMILY MEMBER"/>
    <property type="match status" value="1"/>
</dbReference>
<accession>A0A2T3AX63</accession>
<keyword evidence="5" id="KW-1185">Reference proteome</keyword>
<feature type="domain" description="Tyrosinase copper-binding" evidence="3">
    <location>
        <begin position="197"/>
        <end position="208"/>
    </location>
</feature>
<reference evidence="4 5" key="1">
    <citation type="journal article" date="2018" name="New Phytol.">
        <title>Comparative genomics and transcriptomics depict ericoid mycorrhizal fungi as versatile saprotrophs and plant mutualists.</title>
        <authorList>
            <person name="Martino E."/>
            <person name="Morin E."/>
            <person name="Grelet G.A."/>
            <person name="Kuo A."/>
            <person name="Kohler A."/>
            <person name="Daghino S."/>
            <person name="Barry K.W."/>
            <person name="Cichocki N."/>
            <person name="Clum A."/>
            <person name="Dockter R.B."/>
            <person name="Hainaut M."/>
            <person name="Kuo R.C."/>
            <person name="LaButti K."/>
            <person name="Lindahl B.D."/>
            <person name="Lindquist E.A."/>
            <person name="Lipzen A."/>
            <person name="Khouja H.R."/>
            <person name="Magnuson J."/>
            <person name="Murat C."/>
            <person name="Ohm R.A."/>
            <person name="Singer S.W."/>
            <person name="Spatafora J.W."/>
            <person name="Wang M."/>
            <person name="Veneault-Fourrey C."/>
            <person name="Henrissat B."/>
            <person name="Grigoriev I.V."/>
            <person name="Martin F.M."/>
            <person name="Perotto S."/>
        </authorList>
    </citation>
    <scope>NUCLEOTIDE SEQUENCE [LARGE SCALE GENOMIC DNA]</scope>
    <source>
        <strain evidence="4 5">ATCC 22711</strain>
    </source>
</reference>
<dbReference type="STRING" id="857342.A0A2T3AX63"/>
<dbReference type="SUPFAM" id="SSF48056">
    <property type="entry name" value="Di-copper centre-containing domain"/>
    <property type="match status" value="1"/>
</dbReference>
<evidence type="ECO:0000259" key="3">
    <source>
        <dbReference type="PROSITE" id="PS00498"/>
    </source>
</evidence>
<evidence type="ECO:0000313" key="4">
    <source>
        <dbReference type="EMBL" id="PSS13251.1"/>
    </source>
</evidence>
<evidence type="ECO:0000256" key="2">
    <source>
        <dbReference type="ARBA" id="ARBA00023008"/>
    </source>
</evidence>
<keyword evidence="1" id="KW-0479">Metal-binding</keyword>
<dbReference type="InterPro" id="IPR050316">
    <property type="entry name" value="Tyrosinase/Hemocyanin"/>
</dbReference>
<dbReference type="AlphaFoldDB" id="A0A2T3AX63"/>
<dbReference type="PANTHER" id="PTHR11474:SF126">
    <property type="entry name" value="TYROSINASE-LIKE PROTEIN TYR-1-RELATED"/>
    <property type="match status" value="1"/>
</dbReference>
<dbReference type="EMBL" id="KZ679014">
    <property type="protein sequence ID" value="PSS13251.1"/>
    <property type="molecule type" value="Genomic_DNA"/>
</dbReference>
<protein>
    <recommendedName>
        <fullName evidence="3">Tyrosinase copper-binding domain-containing protein</fullName>
    </recommendedName>
</protein>
<dbReference type="GO" id="GO:0046872">
    <property type="term" value="F:metal ion binding"/>
    <property type="evidence" value="ECO:0007669"/>
    <property type="project" value="UniProtKB-KW"/>
</dbReference>
<dbReference type="PROSITE" id="PS00498">
    <property type="entry name" value="TYROSINASE_2"/>
    <property type="match status" value="1"/>
</dbReference>
<dbReference type="InterPro" id="IPR002227">
    <property type="entry name" value="Tyrosinase_Cu-bd"/>
</dbReference>
<dbReference type="InParanoid" id="A0A2T3AX63"/>
<dbReference type="Proteomes" id="UP000241818">
    <property type="component" value="Unassembled WGS sequence"/>
</dbReference>
<sequence length="277" mass="32094">NPALRREWRSLNPEEQEQYLTAVKCLTQNPSRLGLPTTRYDDFVYVHIKLYDGAHNVAPSLPWHRYFIYVFEKTLRSECGYNNYLPYWDWTLDSAQPEHSPIWSPQIGFGGNGDASSHCVQDGYFLDISPQYPSQHCLRRNFTAGMNGFNYTADIISELIQNANTYEEFRSRLESGPHKSVHNGIGGEMPTDASPNDPIFYVHHAQIDRLWWNWQRKRPDERFREYFGPLTIENGSKPEAFSASLQDTIQMLGLAEDRTASDVMTIESGLFCYTYIR</sequence>
<gene>
    <name evidence="4" type="ORF">M430DRAFT_106021</name>
</gene>
<keyword evidence="2" id="KW-0186">Copper</keyword>
<dbReference type="PRINTS" id="PR00092">
    <property type="entry name" value="TYROSINASE"/>
</dbReference>
<dbReference type="RefSeq" id="XP_024719242.1">
    <property type="nucleotide sequence ID" value="XM_024861047.1"/>
</dbReference>
<evidence type="ECO:0000256" key="1">
    <source>
        <dbReference type="ARBA" id="ARBA00022723"/>
    </source>
</evidence>
<evidence type="ECO:0000313" key="5">
    <source>
        <dbReference type="Proteomes" id="UP000241818"/>
    </source>
</evidence>
<dbReference type="GO" id="GO:0016491">
    <property type="term" value="F:oxidoreductase activity"/>
    <property type="evidence" value="ECO:0007669"/>
    <property type="project" value="InterPro"/>
</dbReference>
<dbReference type="OrthoDB" id="6132182at2759"/>
<dbReference type="InterPro" id="IPR008922">
    <property type="entry name" value="Di-copper_centre_dom_sf"/>
</dbReference>
<proteinExistence type="predicted"/>
<organism evidence="4 5">
    <name type="scientific">Amorphotheca resinae ATCC 22711</name>
    <dbReference type="NCBI Taxonomy" id="857342"/>
    <lineage>
        <taxon>Eukaryota</taxon>
        <taxon>Fungi</taxon>
        <taxon>Dikarya</taxon>
        <taxon>Ascomycota</taxon>
        <taxon>Pezizomycotina</taxon>
        <taxon>Leotiomycetes</taxon>
        <taxon>Helotiales</taxon>
        <taxon>Amorphothecaceae</taxon>
        <taxon>Amorphotheca</taxon>
    </lineage>
</organism>